<sequence>MRRNILLPTDFSKNAWHALRYALELYQKDHCNFYILNAFSATHNILESFISMEPGSEMYETERLDSENGLAKVLDVISLNEYENAKHSFKTISTCNSVVQAIQNIVEEKGIEMIVMGTKGKTGSRKKIFGTVSIDVMEKVRHCSVIVVPEIANIALPKEIVFPTGYKTPFKRRELNHLIDLARTCNASIRVLHVFTHKKLNKEQHNNKKKLEAYFEGVRFSFHTLSHMNIFTAINCFVQSRNSDMVAFINKKHLLFGSLLTHPLVKEIGYHTKVPLLAMHDLRNKY</sequence>
<dbReference type="PANTHER" id="PTHR46268:SF6">
    <property type="entry name" value="UNIVERSAL STRESS PROTEIN UP12"/>
    <property type="match status" value="1"/>
</dbReference>
<dbReference type="CDD" id="cd00293">
    <property type="entry name" value="USP-like"/>
    <property type="match status" value="1"/>
</dbReference>
<comment type="caution">
    <text evidence="3">The sequence shown here is derived from an EMBL/GenBank/DDBJ whole genome shotgun (WGS) entry which is preliminary data.</text>
</comment>
<accession>A0A918R5Z4</accession>
<dbReference type="PRINTS" id="PR01438">
    <property type="entry name" value="UNVRSLSTRESS"/>
</dbReference>
<dbReference type="EMBL" id="BMWZ01000006">
    <property type="protein sequence ID" value="GGZ87117.1"/>
    <property type="molecule type" value="Genomic_DNA"/>
</dbReference>
<dbReference type="SUPFAM" id="SSF52402">
    <property type="entry name" value="Adenine nucleotide alpha hydrolases-like"/>
    <property type="match status" value="2"/>
</dbReference>
<dbReference type="RefSeq" id="WP_189361493.1">
    <property type="nucleotide sequence ID" value="NZ_BMWZ01000006.1"/>
</dbReference>
<evidence type="ECO:0000259" key="2">
    <source>
        <dbReference type="Pfam" id="PF00582"/>
    </source>
</evidence>
<name>A0A918R5Z4_9FLAO</name>
<proteinExistence type="inferred from homology"/>
<evidence type="ECO:0000256" key="1">
    <source>
        <dbReference type="ARBA" id="ARBA00008791"/>
    </source>
</evidence>
<dbReference type="AlphaFoldDB" id="A0A918R5Z4"/>
<organism evidence="3 4">
    <name type="scientific">Algibacter mikhailovii</name>
    <dbReference type="NCBI Taxonomy" id="425498"/>
    <lineage>
        <taxon>Bacteria</taxon>
        <taxon>Pseudomonadati</taxon>
        <taxon>Bacteroidota</taxon>
        <taxon>Flavobacteriia</taxon>
        <taxon>Flavobacteriales</taxon>
        <taxon>Flavobacteriaceae</taxon>
        <taxon>Algibacter</taxon>
    </lineage>
</organism>
<keyword evidence="4" id="KW-1185">Reference proteome</keyword>
<dbReference type="InterPro" id="IPR006015">
    <property type="entry name" value="Universal_stress_UspA"/>
</dbReference>
<dbReference type="Proteomes" id="UP000636004">
    <property type="component" value="Unassembled WGS sequence"/>
</dbReference>
<protein>
    <recommendedName>
        <fullName evidence="2">UspA domain-containing protein</fullName>
    </recommendedName>
</protein>
<reference evidence="3" key="2">
    <citation type="submission" date="2020-09" db="EMBL/GenBank/DDBJ databases">
        <authorList>
            <person name="Sun Q."/>
            <person name="Kim S."/>
        </authorList>
    </citation>
    <scope>NUCLEOTIDE SEQUENCE</scope>
    <source>
        <strain evidence="3">KCTC 12710</strain>
    </source>
</reference>
<dbReference type="InterPro" id="IPR014729">
    <property type="entry name" value="Rossmann-like_a/b/a_fold"/>
</dbReference>
<dbReference type="PANTHER" id="PTHR46268">
    <property type="entry name" value="STRESS RESPONSE PROTEIN NHAX"/>
    <property type="match status" value="1"/>
</dbReference>
<dbReference type="Pfam" id="PF00582">
    <property type="entry name" value="Usp"/>
    <property type="match status" value="1"/>
</dbReference>
<evidence type="ECO:0000313" key="3">
    <source>
        <dbReference type="EMBL" id="GGZ87117.1"/>
    </source>
</evidence>
<dbReference type="InterPro" id="IPR006016">
    <property type="entry name" value="UspA"/>
</dbReference>
<reference evidence="3" key="1">
    <citation type="journal article" date="2014" name="Int. J. Syst. Evol. Microbiol.">
        <title>Complete genome sequence of Corynebacterium casei LMG S-19264T (=DSM 44701T), isolated from a smear-ripened cheese.</title>
        <authorList>
            <consortium name="US DOE Joint Genome Institute (JGI-PGF)"/>
            <person name="Walter F."/>
            <person name="Albersmeier A."/>
            <person name="Kalinowski J."/>
            <person name="Ruckert C."/>
        </authorList>
    </citation>
    <scope>NUCLEOTIDE SEQUENCE</scope>
    <source>
        <strain evidence="3">KCTC 12710</strain>
    </source>
</reference>
<evidence type="ECO:0000313" key="4">
    <source>
        <dbReference type="Proteomes" id="UP000636004"/>
    </source>
</evidence>
<gene>
    <name evidence="3" type="ORF">GCM10007028_26580</name>
</gene>
<feature type="domain" description="UspA" evidence="2">
    <location>
        <begin position="1"/>
        <end position="149"/>
    </location>
</feature>
<dbReference type="Gene3D" id="3.40.50.620">
    <property type="entry name" value="HUPs"/>
    <property type="match status" value="2"/>
</dbReference>
<comment type="similarity">
    <text evidence="1">Belongs to the universal stress protein A family.</text>
</comment>